<dbReference type="PANTHER" id="PTHR10252:SF5">
    <property type="entry name" value="DR1-ASSOCIATED COREPRESSOR"/>
    <property type="match status" value="1"/>
</dbReference>
<feature type="compositionally biased region" description="Polar residues" evidence="3">
    <location>
        <begin position="79"/>
        <end position="96"/>
    </location>
</feature>
<dbReference type="InterPro" id="IPR050568">
    <property type="entry name" value="Transcr_DNA_Rep_Reg"/>
</dbReference>
<dbReference type="GO" id="GO:0001046">
    <property type="term" value="F:core promoter sequence-specific DNA binding"/>
    <property type="evidence" value="ECO:0007669"/>
    <property type="project" value="TreeGrafter"/>
</dbReference>
<dbReference type="Pfam" id="PF00808">
    <property type="entry name" value="CBFD_NFYB_HMF"/>
    <property type="match status" value="1"/>
</dbReference>
<keyword evidence="2" id="KW-0539">Nucleus</keyword>
<proteinExistence type="predicted"/>
<feature type="compositionally biased region" description="Polar residues" evidence="3">
    <location>
        <begin position="316"/>
        <end position="338"/>
    </location>
</feature>
<feature type="compositionally biased region" description="Basic residues" evidence="3">
    <location>
        <begin position="373"/>
        <end position="382"/>
    </location>
</feature>
<comment type="subcellular location">
    <subcellularLocation>
        <location evidence="1">Nucleus</location>
    </subcellularLocation>
</comment>
<dbReference type="GO" id="GO:0046982">
    <property type="term" value="F:protein heterodimerization activity"/>
    <property type="evidence" value="ECO:0007669"/>
    <property type="project" value="InterPro"/>
</dbReference>
<evidence type="ECO:0000313" key="5">
    <source>
        <dbReference type="EMBL" id="PAV69530.1"/>
    </source>
</evidence>
<dbReference type="GO" id="GO:0017054">
    <property type="term" value="C:negative cofactor 2 complex"/>
    <property type="evidence" value="ECO:0007669"/>
    <property type="project" value="TreeGrafter"/>
</dbReference>
<organism evidence="5 6">
    <name type="scientific">Diploscapter pachys</name>
    <dbReference type="NCBI Taxonomy" id="2018661"/>
    <lineage>
        <taxon>Eukaryota</taxon>
        <taxon>Metazoa</taxon>
        <taxon>Ecdysozoa</taxon>
        <taxon>Nematoda</taxon>
        <taxon>Chromadorea</taxon>
        <taxon>Rhabditida</taxon>
        <taxon>Rhabditina</taxon>
        <taxon>Rhabditomorpha</taxon>
        <taxon>Rhabditoidea</taxon>
        <taxon>Rhabditidae</taxon>
        <taxon>Diploscapter</taxon>
    </lineage>
</organism>
<dbReference type="AlphaFoldDB" id="A0A2A2K6K2"/>
<feature type="region of interest" description="Disordered" evidence="3">
    <location>
        <begin position="73"/>
        <end position="113"/>
    </location>
</feature>
<dbReference type="CDD" id="cd22906">
    <property type="entry name" value="HFD_DRAP1"/>
    <property type="match status" value="1"/>
</dbReference>
<evidence type="ECO:0000256" key="3">
    <source>
        <dbReference type="SAM" id="MobiDB-lite"/>
    </source>
</evidence>
<keyword evidence="6" id="KW-1185">Reference proteome</keyword>
<gene>
    <name evidence="5" type="ORF">WR25_11997</name>
</gene>
<evidence type="ECO:0000313" key="6">
    <source>
        <dbReference type="Proteomes" id="UP000218231"/>
    </source>
</evidence>
<dbReference type="PANTHER" id="PTHR10252">
    <property type="entry name" value="HISTONE-LIKE TRANSCRIPTION FACTOR CCAAT-RELATED"/>
    <property type="match status" value="1"/>
</dbReference>
<sequence>MADPAASLPPEATLPQNILSGLMLPNAQQMQMHYTQQQQQFLMHSGLTPTVQAMQFPLPSTSQVVQIQQPGAVPLGHMNPQQNPPSASYVQPVQQVPASSSATPSAGPGPLRRRRFSTAKIQPTRIKKVMQSDEEIGRMVASVPVSIGRAMEHFAEQFLKAAAAATQLTNSRTLTPMHMKMAMLATPHFAFLEPILKDIAVPGRIGCASSPESDAQIMRLSMQLGYGQNQLTQSYSQAHHQQPQQQMGSPMVPLQMSPTTNPLTHYPYYNQQMVPQGGHDPNQIGQMGQIGMVAQQMAYQPVIDQGQSGFYGGELSHQNPSQAQAQIQSPTVPNNQSVGEALGRKTAGKRTLSANGNGNGNEGTNPEGQEKPKRGRPRKVKKSDKCLDDELCDEVTNGIKKEDEDRELMPPPALPPFGRAKPIA</sequence>
<feature type="region of interest" description="Disordered" evidence="3">
    <location>
        <begin position="309"/>
        <end position="424"/>
    </location>
</feature>
<dbReference type="Proteomes" id="UP000218231">
    <property type="component" value="Unassembled WGS sequence"/>
</dbReference>
<evidence type="ECO:0000256" key="2">
    <source>
        <dbReference type="ARBA" id="ARBA00023242"/>
    </source>
</evidence>
<dbReference type="EMBL" id="LIAE01009495">
    <property type="protein sequence ID" value="PAV69530.1"/>
    <property type="molecule type" value="Genomic_DNA"/>
</dbReference>
<feature type="domain" description="Transcription factor CBF/NF-Y/archaeal histone" evidence="4">
    <location>
        <begin position="120"/>
        <end position="183"/>
    </location>
</feature>
<dbReference type="STRING" id="2018661.A0A2A2K6K2"/>
<dbReference type="GO" id="GO:0016251">
    <property type="term" value="F:RNA polymerase II general transcription initiation factor activity"/>
    <property type="evidence" value="ECO:0007669"/>
    <property type="project" value="TreeGrafter"/>
</dbReference>
<dbReference type="OrthoDB" id="653904at2759"/>
<comment type="caution">
    <text evidence="5">The sequence shown here is derived from an EMBL/GenBank/DDBJ whole genome shotgun (WGS) entry which is preliminary data.</text>
</comment>
<protein>
    <recommendedName>
        <fullName evidence="4">Transcription factor CBF/NF-Y/archaeal histone domain-containing protein</fullName>
    </recommendedName>
</protein>
<feature type="compositionally biased region" description="Low complexity" evidence="3">
    <location>
        <begin position="97"/>
        <end position="110"/>
    </location>
</feature>
<reference evidence="5 6" key="1">
    <citation type="journal article" date="2017" name="Curr. Biol.">
        <title>Genome architecture and evolution of a unichromosomal asexual nematode.</title>
        <authorList>
            <person name="Fradin H."/>
            <person name="Zegar C."/>
            <person name="Gutwein M."/>
            <person name="Lucas J."/>
            <person name="Kovtun M."/>
            <person name="Corcoran D."/>
            <person name="Baugh L.R."/>
            <person name="Kiontke K."/>
            <person name="Gunsalus K."/>
            <person name="Fitch D.H."/>
            <person name="Piano F."/>
        </authorList>
    </citation>
    <scope>NUCLEOTIDE SEQUENCE [LARGE SCALE GENOMIC DNA]</scope>
    <source>
        <strain evidence="5">PF1309</strain>
    </source>
</reference>
<evidence type="ECO:0000259" key="4">
    <source>
        <dbReference type="Pfam" id="PF00808"/>
    </source>
</evidence>
<dbReference type="InterPro" id="IPR003958">
    <property type="entry name" value="CBFA_NFYB_domain"/>
</dbReference>
<dbReference type="SUPFAM" id="SSF47113">
    <property type="entry name" value="Histone-fold"/>
    <property type="match status" value="1"/>
</dbReference>
<name>A0A2A2K6K2_9BILA</name>
<evidence type="ECO:0000256" key="1">
    <source>
        <dbReference type="ARBA" id="ARBA00004123"/>
    </source>
</evidence>
<accession>A0A2A2K6K2</accession>
<dbReference type="InterPro" id="IPR009072">
    <property type="entry name" value="Histone-fold"/>
</dbReference>
<dbReference type="Gene3D" id="1.10.20.10">
    <property type="entry name" value="Histone, subunit A"/>
    <property type="match status" value="1"/>
</dbReference>